<dbReference type="Proteomes" id="UP000009080">
    <property type="component" value="Chromosome"/>
</dbReference>
<evidence type="ECO:0000313" key="16">
    <source>
        <dbReference type="EMBL" id="ACR13766.1"/>
    </source>
</evidence>
<keyword evidence="8 12" id="KW-0798">TonB box</keyword>
<dbReference type="Pfam" id="PF07715">
    <property type="entry name" value="Plug"/>
    <property type="match status" value="1"/>
</dbReference>
<dbReference type="SUPFAM" id="SSF56935">
    <property type="entry name" value="Porins"/>
    <property type="match status" value="1"/>
</dbReference>
<organism evidence="16 17">
    <name type="scientific">Teredinibacter turnerae (strain ATCC 39867 / T7901)</name>
    <dbReference type="NCBI Taxonomy" id="377629"/>
    <lineage>
        <taxon>Bacteria</taxon>
        <taxon>Pseudomonadati</taxon>
        <taxon>Pseudomonadota</taxon>
        <taxon>Gammaproteobacteria</taxon>
        <taxon>Cellvibrionales</taxon>
        <taxon>Cellvibrionaceae</taxon>
        <taxon>Teredinibacter</taxon>
    </lineage>
</organism>
<evidence type="ECO:0000256" key="3">
    <source>
        <dbReference type="ARBA" id="ARBA00022452"/>
    </source>
</evidence>
<evidence type="ECO:0000259" key="14">
    <source>
        <dbReference type="Pfam" id="PF00593"/>
    </source>
</evidence>
<protein>
    <submittedName>
        <fullName evidence="16">TonB-dependent receptor</fullName>
    </submittedName>
</protein>
<keyword evidence="16" id="KW-0675">Receptor</keyword>
<keyword evidence="10 11" id="KW-0998">Cell outer membrane</keyword>
<dbReference type="eggNOG" id="COG1629">
    <property type="taxonomic scope" value="Bacteria"/>
</dbReference>
<keyword evidence="9 11" id="KW-0472">Membrane</keyword>
<keyword evidence="13" id="KW-0732">Signal</keyword>
<accession>C5BSZ3</accession>
<dbReference type="GO" id="GO:0009279">
    <property type="term" value="C:cell outer membrane"/>
    <property type="evidence" value="ECO:0007669"/>
    <property type="project" value="UniProtKB-SubCell"/>
</dbReference>
<evidence type="ECO:0000256" key="9">
    <source>
        <dbReference type="ARBA" id="ARBA00023136"/>
    </source>
</evidence>
<feature type="chain" id="PRO_5002949105" evidence="13">
    <location>
        <begin position="32"/>
        <end position="818"/>
    </location>
</feature>
<dbReference type="InterPro" id="IPR000531">
    <property type="entry name" value="Beta-barrel_TonB"/>
</dbReference>
<name>C5BSZ3_TERTT</name>
<evidence type="ECO:0000256" key="11">
    <source>
        <dbReference type="PROSITE-ProRule" id="PRU01360"/>
    </source>
</evidence>
<dbReference type="RefSeq" id="WP_015819881.1">
    <property type="nucleotide sequence ID" value="NC_012997.1"/>
</dbReference>
<proteinExistence type="inferred from homology"/>
<dbReference type="InterPro" id="IPR012910">
    <property type="entry name" value="Plug_dom"/>
</dbReference>
<feature type="domain" description="TonB-dependent receptor-like beta-barrel" evidence="14">
    <location>
        <begin position="273"/>
        <end position="776"/>
    </location>
</feature>
<evidence type="ECO:0000313" key="17">
    <source>
        <dbReference type="Proteomes" id="UP000009080"/>
    </source>
</evidence>
<keyword evidence="7" id="KW-0406">Ion transport</keyword>
<evidence type="ECO:0000256" key="8">
    <source>
        <dbReference type="ARBA" id="ARBA00023077"/>
    </source>
</evidence>
<dbReference type="HOGENOM" id="CLU_008287_15_0_6"/>
<dbReference type="eggNOG" id="COG4771">
    <property type="taxonomic scope" value="Bacteria"/>
</dbReference>
<evidence type="ECO:0000256" key="7">
    <source>
        <dbReference type="ARBA" id="ARBA00023065"/>
    </source>
</evidence>
<dbReference type="AlphaFoldDB" id="C5BSZ3"/>
<dbReference type="KEGG" id="ttu:TERTU_3841"/>
<evidence type="ECO:0000256" key="12">
    <source>
        <dbReference type="RuleBase" id="RU003357"/>
    </source>
</evidence>
<evidence type="ECO:0000256" key="4">
    <source>
        <dbReference type="ARBA" id="ARBA00022496"/>
    </source>
</evidence>
<dbReference type="InterPro" id="IPR036942">
    <property type="entry name" value="Beta-barrel_TonB_sf"/>
</dbReference>
<comment type="similarity">
    <text evidence="11 12">Belongs to the TonB-dependent receptor family.</text>
</comment>
<keyword evidence="5 11" id="KW-0812">Transmembrane</keyword>
<dbReference type="Pfam" id="PF00593">
    <property type="entry name" value="TonB_dep_Rec_b-barrel"/>
    <property type="match status" value="1"/>
</dbReference>
<dbReference type="PANTHER" id="PTHR32552:SF81">
    <property type="entry name" value="TONB-DEPENDENT OUTER MEMBRANE RECEPTOR"/>
    <property type="match status" value="1"/>
</dbReference>
<evidence type="ECO:0000256" key="6">
    <source>
        <dbReference type="ARBA" id="ARBA00023004"/>
    </source>
</evidence>
<sequence>MSSTTPNTRSALALNPLAAAIALALALPAAAQDDDTRGLEEIVVTAQKRVENLQEVPLSVATISGDKLESAGVENLGDLTAHMPNIHFTETGLSTQVRVRGIGSDNSQGMEQSVGMYIDGIYYGRAQLFRIPMMDMERAELLRGPQSTLLGKNSIAGALNLTTARPQNDLAAKLSIGQEVEFNGTEINAMANTPVGQAAAVRLAVRRLTEDGYMTNTYLDTEQPEKEENSVRLSGIWTASENLELYAKAEQHTFETTGRPIEITYDVPLSDGGLTYNEYLHVLSLPGLDAAQNYERQADQEEYSDNEVNNFTFKVDYDWAEHTITAVSGWLDFNYEELCDCDFVAAEIVPVRLEEDYEQFSQEIRIASPVGKRYEWIAGAYYQNYDQTFEDSIDLAETNFLTSTYPVLKGTAMKRDFAQSSDAWAIFGRVTWNLNDALHLTLGARYTEESKDASKSMNVVSLDDGSIVNDPVIGITYMGAFLAENEQATLLPNPDLPPSEWEPLRHSGHNVSGERDESAFTPLLNLEWDLSDDMMLYSSYTTGFKAGGFDPRSNRVGRFDNRAVNPNAAPPPEDEGDPLQNFEFEKEQATAVEIGMKNTLGDGRAELNVALYHTDYDDLQISQFDGGVGFNVGNAKKTLVQGIEIDGRWLIAEHLTAYYGFAWLDTEYKDFKNGNCYAGQTPDTDTDGDGFNETCDYTGKRGVYTPEFTGNLTLDYYRPLTDKLTFVSALDWQYVDGHQVHVNLDPAGEIDAYNLLALRVGIEGEHWGLAVLGKNLLDEHIVSYSGNAPLSDSQFNTNTHYSFIRKPRTITLEATLHF</sequence>
<dbReference type="GO" id="GO:0006826">
    <property type="term" value="P:iron ion transport"/>
    <property type="evidence" value="ECO:0007669"/>
    <property type="project" value="UniProtKB-KW"/>
</dbReference>
<evidence type="ECO:0000256" key="10">
    <source>
        <dbReference type="ARBA" id="ARBA00023237"/>
    </source>
</evidence>
<feature type="domain" description="TonB-dependent receptor plug" evidence="15">
    <location>
        <begin position="53"/>
        <end position="158"/>
    </location>
</feature>
<comment type="subcellular location">
    <subcellularLocation>
        <location evidence="1 11">Cell outer membrane</location>
        <topology evidence="1 11">Multi-pass membrane protein</topology>
    </subcellularLocation>
</comment>
<evidence type="ECO:0000256" key="1">
    <source>
        <dbReference type="ARBA" id="ARBA00004571"/>
    </source>
</evidence>
<dbReference type="PANTHER" id="PTHR32552">
    <property type="entry name" value="FERRICHROME IRON RECEPTOR-RELATED"/>
    <property type="match status" value="1"/>
</dbReference>
<evidence type="ECO:0000259" key="15">
    <source>
        <dbReference type="Pfam" id="PF07715"/>
    </source>
</evidence>
<keyword evidence="2 11" id="KW-0813">Transport</keyword>
<evidence type="ECO:0000256" key="5">
    <source>
        <dbReference type="ARBA" id="ARBA00022692"/>
    </source>
</evidence>
<dbReference type="Gene3D" id="2.40.170.20">
    <property type="entry name" value="TonB-dependent receptor, beta-barrel domain"/>
    <property type="match status" value="1"/>
</dbReference>
<dbReference type="InterPro" id="IPR039426">
    <property type="entry name" value="TonB-dep_rcpt-like"/>
</dbReference>
<gene>
    <name evidence="16" type="ordered locus">TERTU_3841</name>
</gene>
<dbReference type="STRING" id="377629.TERTU_3841"/>
<keyword evidence="17" id="KW-1185">Reference proteome</keyword>
<feature type="signal peptide" evidence="13">
    <location>
        <begin position="1"/>
        <end position="31"/>
    </location>
</feature>
<evidence type="ECO:0000256" key="13">
    <source>
        <dbReference type="SAM" id="SignalP"/>
    </source>
</evidence>
<dbReference type="PROSITE" id="PS52016">
    <property type="entry name" value="TONB_DEPENDENT_REC_3"/>
    <property type="match status" value="1"/>
</dbReference>
<evidence type="ECO:0000256" key="2">
    <source>
        <dbReference type="ARBA" id="ARBA00022448"/>
    </source>
</evidence>
<dbReference type="OrthoDB" id="7051185at2"/>
<keyword evidence="4" id="KW-0410">Iron transport</keyword>
<reference evidence="16 17" key="1">
    <citation type="journal article" date="2009" name="PLoS ONE">
        <title>The complete genome of Teredinibacter turnerae T7901: an intracellular endosymbiont of marine wood-boring bivalves (shipworms).</title>
        <authorList>
            <person name="Yang J.C."/>
            <person name="Madupu R."/>
            <person name="Durkin A.S."/>
            <person name="Ekborg N.A."/>
            <person name="Pedamallu C.S."/>
            <person name="Hostetler J.B."/>
            <person name="Radune D."/>
            <person name="Toms B.S."/>
            <person name="Henrissat B."/>
            <person name="Coutinho P.M."/>
            <person name="Schwarz S."/>
            <person name="Field L."/>
            <person name="Trindade-Silva A.E."/>
            <person name="Soares C.A.G."/>
            <person name="Elshahawi S."/>
            <person name="Hanora A."/>
            <person name="Schmidt E.W."/>
            <person name="Haygood M.G."/>
            <person name="Posfai J."/>
            <person name="Benner J."/>
            <person name="Madinger C."/>
            <person name="Nove J."/>
            <person name="Anton B."/>
            <person name="Chaudhary K."/>
            <person name="Foster J."/>
            <person name="Holman A."/>
            <person name="Kumar S."/>
            <person name="Lessard P.A."/>
            <person name="Luyten Y.A."/>
            <person name="Slatko B."/>
            <person name="Wood N."/>
            <person name="Wu B."/>
            <person name="Teplitski M."/>
            <person name="Mougous J.D."/>
            <person name="Ward N."/>
            <person name="Eisen J.A."/>
            <person name="Badger J.H."/>
            <person name="Distel D.L."/>
        </authorList>
    </citation>
    <scope>NUCLEOTIDE SEQUENCE [LARGE SCALE GENOMIC DNA]</scope>
    <source>
        <strain evidence="17">ATCC 39867 / T7901</strain>
    </source>
</reference>
<keyword evidence="3 11" id="KW-1134">Transmembrane beta strand</keyword>
<dbReference type="EMBL" id="CP001614">
    <property type="protein sequence ID" value="ACR13766.1"/>
    <property type="molecule type" value="Genomic_DNA"/>
</dbReference>
<keyword evidence="6" id="KW-0408">Iron</keyword>